<dbReference type="PATRIC" id="fig|396597.7.peg.5905"/>
<comment type="caution">
    <text evidence="1">The sequence shown here is derived from an EMBL/GenBank/DDBJ whole genome shotgun (WGS) entry which is preliminary data.</text>
</comment>
<gene>
    <name evidence="1" type="ORF">BamMEX5DRAFT_2238</name>
</gene>
<reference evidence="1 2" key="1">
    <citation type="submission" date="2008-03" db="EMBL/GenBank/DDBJ databases">
        <title>Sequencing of the draft genome and assembly of Burkholderia ambifaria MEX-5.</title>
        <authorList>
            <consortium name="US DOE Joint Genome Institute (JGI-PGF)"/>
            <person name="Copeland A."/>
            <person name="Lucas S."/>
            <person name="Lapidus A."/>
            <person name="Glavina del Rio T."/>
            <person name="Dalin E."/>
            <person name="Tice H."/>
            <person name="Bruce D."/>
            <person name="Goodwin L."/>
            <person name="Pitluck S."/>
            <person name="Larimer F."/>
            <person name="Land M.L."/>
            <person name="Hauser L."/>
            <person name="Tiedje J."/>
            <person name="Richardson P."/>
        </authorList>
    </citation>
    <scope>NUCLEOTIDE SEQUENCE [LARGE SCALE GENOMIC DNA]</scope>
    <source>
        <strain evidence="1 2">MEX-5</strain>
    </source>
</reference>
<accession>B1T372</accession>
<dbReference type="AlphaFoldDB" id="B1T372"/>
<evidence type="ECO:0000313" key="1">
    <source>
        <dbReference type="EMBL" id="EDT41970.1"/>
    </source>
</evidence>
<evidence type="ECO:0000313" key="2">
    <source>
        <dbReference type="Proteomes" id="UP000004814"/>
    </source>
</evidence>
<dbReference type="Proteomes" id="UP000004814">
    <property type="component" value="Unassembled WGS sequence"/>
</dbReference>
<name>B1T372_9BURK</name>
<sequence length="192" mass="21481">MDYRIDNPETREKVMWFLNEIGIPARYEVGATGFSEGCRIDHGTLTVDPACRVSTVLHEGAHLAITPQCFRSLMNGNLYAGQREMLRIMSETDLHPDEPLYRAVIQCSDPEATAWAWAAGVELGLPGDEIIREDEYGGDGEEIRLALQMRSYIGVHGLAHAGFCEIRERNGVAAWPHMKFWTQEVGMPETSS</sequence>
<organism evidence="1 2">
    <name type="scientific">Burkholderia ambifaria MEX-5</name>
    <dbReference type="NCBI Taxonomy" id="396597"/>
    <lineage>
        <taxon>Bacteria</taxon>
        <taxon>Pseudomonadati</taxon>
        <taxon>Pseudomonadota</taxon>
        <taxon>Betaproteobacteria</taxon>
        <taxon>Burkholderiales</taxon>
        <taxon>Burkholderiaceae</taxon>
        <taxon>Burkholderia</taxon>
        <taxon>Burkholderia cepacia complex</taxon>
    </lineage>
</organism>
<dbReference type="EMBL" id="ABLK01000055">
    <property type="protein sequence ID" value="EDT41970.1"/>
    <property type="molecule type" value="Genomic_DNA"/>
</dbReference>
<protein>
    <submittedName>
        <fullName evidence="1">Uncharacterized protein</fullName>
    </submittedName>
</protein>
<proteinExistence type="predicted"/>